<accession>A0A060IIK4</accession>
<reference evidence="2 3" key="1">
    <citation type="submission" date="2013-12" db="EMBL/GenBank/DDBJ databases">
        <title>Complete genome sequence of Rhizobium etli bv. mimosae IE4771.</title>
        <authorList>
            <person name="Bustos P."/>
            <person name="Santamaria R.I."/>
            <person name="Lozano L."/>
            <person name="Ormeno-Orrillo E."/>
            <person name="Rogel M.A."/>
            <person name="Romero D."/>
            <person name="Cevallos M.A."/>
            <person name="Martinez-Romero E."/>
            <person name="Gonzalez V."/>
        </authorList>
    </citation>
    <scope>NUCLEOTIDE SEQUENCE [LARGE SCALE GENOMIC DNA]</scope>
    <source>
        <strain evidence="2 3">IE4771</strain>
        <plasmid evidence="3">Plasmid pRetIE4771e</plasmid>
    </source>
</reference>
<keyword evidence="2" id="KW-0614">Plasmid</keyword>
<protein>
    <submittedName>
        <fullName evidence="2">Uncharacterized protein</fullName>
    </submittedName>
</protein>
<evidence type="ECO:0000256" key="1">
    <source>
        <dbReference type="SAM" id="MobiDB-lite"/>
    </source>
</evidence>
<gene>
    <name evidence="2" type="ORF">IE4771_PE00190</name>
</gene>
<dbReference type="Proteomes" id="UP000027180">
    <property type="component" value="Plasmid pRetIE4771e"/>
</dbReference>
<dbReference type="RefSeq" id="WP_040142742.1">
    <property type="nucleotide sequence ID" value="NZ_CP006991.1"/>
</dbReference>
<proteinExistence type="predicted"/>
<dbReference type="KEGG" id="rei:IE4771_PE00190"/>
<evidence type="ECO:0000313" key="3">
    <source>
        <dbReference type="Proteomes" id="UP000027180"/>
    </source>
</evidence>
<feature type="region of interest" description="Disordered" evidence="1">
    <location>
        <begin position="119"/>
        <end position="141"/>
    </location>
</feature>
<feature type="region of interest" description="Disordered" evidence="1">
    <location>
        <begin position="12"/>
        <end position="98"/>
    </location>
</feature>
<dbReference type="OrthoDB" id="8277693at2"/>
<evidence type="ECO:0000313" key="2">
    <source>
        <dbReference type="EMBL" id="AIC31416.1"/>
    </source>
</evidence>
<name>A0A060IIK4_RHIET</name>
<dbReference type="AlphaFoldDB" id="A0A060IIK4"/>
<organism evidence="2 3">
    <name type="scientific">Rhizobium etli bv. mimosae str. IE4771</name>
    <dbReference type="NCBI Taxonomy" id="1432050"/>
    <lineage>
        <taxon>Bacteria</taxon>
        <taxon>Pseudomonadati</taxon>
        <taxon>Pseudomonadota</taxon>
        <taxon>Alphaproteobacteria</taxon>
        <taxon>Hyphomicrobiales</taxon>
        <taxon>Rhizobiaceae</taxon>
        <taxon>Rhizobium/Agrobacterium group</taxon>
        <taxon>Rhizobium</taxon>
    </lineage>
</organism>
<dbReference type="HOGENOM" id="CLU_125987_0_0_5"/>
<dbReference type="EMBL" id="CP006991">
    <property type="protein sequence ID" value="AIC31416.1"/>
    <property type="molecule type" value="Genomic_DNA"/>
</dbReference>
<feature type="compositionally biased region" description="Low complexity" evidence="1">
    <location>
        <begin position="28"/>
        <end position="44"/>
    </location>
</feature>
<geneLocation type="plasmid" evidence="2 3">
    <name>pRetIE4771e</name>
</geneLocation>
<sequence length="178" mass="18915">MASPWKFLARLISPGREQKKENGSTSEATLDASATAGLADAAASESVNGADRPASDETSGQAVAVSFQPVLSEKTENDGSDEVDREGTKNEGAAAPAFSGELGIDVTAARGGTELKRAVEVAPPKQRSRGKKAGAISHVSHADEMSLDEEIRLLRGQLAVKLKLQNEQLRKMLERFER</sequence>